<sequence>MQQPNTVKYFFPSLSHSLLHLMTSNNLLLTSQFQNILTGQAKLSQFRRIFLKCCCIKDSRATDHRTFIFSIGVFSSRSSINGKFSLIKEHEEKENVCCFYTY</sequence>
<dbReference type="EMBL" id="IACM01121940">
    <property type="protein sequence ID" value="LAB36365.1"/>
    <property type="molecule type" value="Transcribed_RNA"/>
</dbReference>
<protein>
    <submittedName>
        <fullName evidence="1">Uncharacterized protein</fullName>
    </submittedName>
</protein>
<dbReference type="EMBL" id="IACM01121939">
    <property type="protein sequence ID" value="LAB36363.1"/>
    <property type="molecule type" value="Transcribed_RNA"/>
</dbReference>
<dbReference type="AlphaFoldDB" id="A0A2D4MUD7"/>
<name>A0A2D4MUD7_9SAUR</name>
<reference evidence="1" key="2">
    <citation type="submission" date="2017-11" db="EMBL/GenBank/DDBJ databases">
        <title>Coralsnake Venomics: Analyses of Venom Gland Transcriptomes and Proteomes of Six Brazilian Taxa.</title>
        <authorList>
            <person name="Aird S.D."/>
            <person name="Jorge da Silva N."/>
            <person name="Qiu L."/>
            <person name="Villar-Briones A."/>
            <person name="Aparecida-Saddi V."/>
            <person name="Campos-Telles M.P."/>
            <person name="Grau M."/>
            <person name="Mikheyev A.S."/>
        </authorList>
    </citation>
    <scope>NUCLEOTIDE SEQUENCE</scope>
    <source>
        <tissue evidence="1">Venom_gland</tissue>
    </source>
</reference>
<proteinExistence type="predicted"/>
<evidence type="ECO:0000313" key="1">
    <source>
        <dbReference type="EMBL" id="LAB36363.1"/>
    </source>
</evidence>
<accession>A0A2D4MUD7</accession>
<reference evidence="1" key="1">
    <citation type="submission" date="2017-07" db="EMBL/GenBank/DDBJ databases">
        <authorList>
            <person name="Mikheyev A."/>
            <person name="Grau M."/>
        </authorList>
    </citation>
    <scope>NUCLEOTIDE SEQUENCE</scope>
    <source>
        <tissue evidence="1">Venom_gland</tissue>
    </source>
</reference>
<organism evidence="1">
    <name type="scientific">Micrurus spixii</name>
    <name type="common">Amazon coral snake</name>
    <dbReference type="NCBI Taxonomy" id="129469"/>
    <lineage>
        <taxon>Eukaryota</taxon>
        <taxon>Metazoa</taxon>
        <taxon>Chordata</taxon>
        <taxon>Craniata</taxon>
        <taxon>Vertebrata</taxon>
        <taxon>Euteleostomi</taxon>
        <taxon>Lepidosauria</taxon>
        <taxon>Squamata</taxon>
        <taxon>Bifurcata</taxon>
        <taxon>Unidentata</taxon>
        <taxon>Episquamata</taxon>
        <taxon>Toxicofera</taxon>
        <taxon>Serpentes</taxon>
        <taxon>Colubroidea</taxon>
        <taxon>Elapidae</taxon>
        <taxon>Elapinae</taxon>
        <taxon>Micrurus</taxon>
    </lineage>
</organism>